<dbReference type="InterPro" id="IPR059050">
    <property type="entry name" value="Rv3660c_N"/>
</dbReference>
<dbReference type="InterPro" id="IPR027417">
    <property type="entry name" value="P-loop_NTPase"/>
</dbReference>
<sequence>MSATVLIVSADSLLIDDLMRLATAADVESRLATDPTSARAAWREAALIVVGADLAGDLARSSPERRPGVILAAAEPDGDEVYRLAVETGAQQVIALPAGETWLVEQMAAAAEPARRRAAVVAVLGGRGGAGASVLAAVLAGVAARHRLRTLLLDGDPLGGGIDLVLGAEGTPGARWSDYADRQGRLSTATLHDSLPARDGLAVLSWHRGAAEPVSPETMRSVLDAAVRGYDLVVADLPRQLTDAGAEVLAAADSTLIVVPAEVRATVAADRVADLVRNYSRDLRVVVRGPAPGGLKPAVIAESLRLPLAGVVATDRRLATAIERGHRPGRGGALDGFCRRFLTDLRQIRPMSGEGGGRP</sequence>
<organism evidence="2 3">
    <name type="scientific">Actinoallomurus liliacearum</name>
    <dbReference type="NCBI Taxonomy" id="1080073"/>
    <lineage>
        <taxon>Bacteria</taxon>
        <taxon>Bacillati</taxon>
        <taxon>Actinomycetota</taxon>
        <taxon>Actinomycetes</taxon>
        <taxon>Streptosporangiales</taxon>
        <taxon>Thermomonosporaceae</taxon>
        <taxon>Actinoallomurus</taxon>
    </lineage>
</organism>
<dbReference type="InterPro" id="IPR022521">
    <property type="entry name" value="Rv3660c"/>
</dbReference>
<protein>
    <submittedName>
        <fullName evidence="2">Septum formation initiator</fullName>
    </submittedName>
</protein>
<comment type="caution">
    <text evidence="2">The sequence shown here is derived from an EMBL/GenBank/DDBJ whole genome shotgun (WGS) entry which is preliminary data.</text>
</comment>
<feature type="domain" description="Rv3660c-like CheY-like N-terminal" evidence="1">
    <location>
        <begin position="9"/>
        <end position="116"/>
    </location>
</feature>
<dbReference type="SUPFAM" id="SSF52540">
    <property type="entry name" value="P-loop containing nucleoside triphosphate hydrolases"/>
    <property type="match status" value="1"/>
</dbReference>
<dbReference type="Gene3D" id="3.40.50.300">
    <property type="entry name" value="P-loop containing nucleotide triphosphate hydrolases"/>
    <property type="match status" value="1"/>
</dbReference>
<gene>
    <name evidence="2" type="ORF">GCM10023195_79420</name>
</gene>
<dbReference type="NCBIfam" id="TIGR03815">
    <property type="entry name" value="CpaE_hom_Actino"/>
    <property type="match status" value="1"/>
</dbReference>
<name>A0ABP8TXP5_9ACTN</name>
<evidence type="ECO:0000313" key="2">
    <source>
        <dbReference type="EMBL" id="GAA4617754.1"/>
    </source>
</evidence>
<reference evidence="3" key="1">
    <citation type="journal article" date="2019" name="Int. J. Syst. Evol. Microbiol.">
        <title>The Global Catalogue of Microorganisms (GCM) 10K type strain sequencing project: providing services to taxonomists for standard genome sequencing and annotation.</title>
        <authorList>
            <consortium name="The Broad Institute Genomics Platform"/>
            <consortium name="The Broad Institute Genome Sequencing Center for Infectious Disease"/>
            <person name="Wu L."/>
            <person name="Ma J."/>
        </authorList>
    </citation>
    <scope>NUCLEOTIDE SEQUENCE [LARGE SCALE GENOMIC DNA]</scope>
    <source>
        <strain evidence="3">JCM 17938</strain>
    </source>
</reference>
<keyword evidence="3" id="KW-1185">Reference proteome</keyword>
<evidence type="ECO:0000259" key="1">
    <source>
        <dbReference type="Pfam" id="PF26563"/>
    </source>
</evidence>
<accession>A0ABP8TXP5</accession>
<dbReference type="Proteomes" id="UP001500212">
    <property type="component" value="Unassembled WGS sequence"/>
</dbReference>
<dbReference type="InterPro" id="IPR050625">
    <property type="entry name" value="ParA/MinD_ATPase"/>
</dbReference>
<proteinExistence type="predicted"/>
<evidence type="ECO:0000313" key="3">
    <source>
        <dbReference type="Proteomes" id="UP001500212"/>
    </source>
</evidence>
<dbReference type="Pfam" id="PF26563">
    <property type="entry name" value="Rv3660c_N"/>
    <property type="match status" value="1"/>
</dbReference>
<dbReference type="PANTHER" id="PTHR43384">
    <property type="entry name" value="SEPTUM SITE-DETERMINING PROTEIN MIND HOMOLOG, CHLOROPLASTIC-RELATED"/>
    <property type="match status" value="1"/>
</dbReference>
<dbReference type="PANTHER" id="PTHR43384:SF11">
    <property type="entry name" value="SEPTUM SITE DETERMINING PROTEIN"/>
    <property type="match status" value="1"/>
</dbReference>
<dbReference type="EMBL" id="BAABHJ010000040">
    <property type="protein sequence ID" value="GAA4617754.1"/>
    <property type="molecule type" value="Genomic_DNA"/>
</dbReference>
<dbReference type="RefSeq" id="WP_345365986.1">
    <property type="nucleotide sequence ID" value="NZ_BAABHJ010000040.1"/>
</dbReference>